<proteinExistence type="predicted"/>
<organism evidence="2 3">
    <name type="scientific">Phytophthora nicotianae</name>
    <name type="common">Potato buckeye rot agent</name>
    <name type="synonym">Phytophthora parasitica</name>
    <dbReference type="NCBI Taxonomy" id="4792"/>
    <lineage>
        <taxon>Eukaryota</taxon>
        <taxon>Sar</taxon>
        <taxon>Stramenopiles</taxon>
        <taxon>Oomycota</taxon>
        <taxon>Peronosporomycetes</taxon>
        <taxon>Peronosporales</taxon>
        <taxon>Peronosporaceae</taxon>
        <taxon>Phytophthora</taxon>
    </lineage>
</organism>
<comment type="caution">
    <text evidence="2">The sequence shown here is derived from an EMBL/GenBank/DDBJ whole genome shotgun (WGS) entry which is preliminary data.</text>
</comment>
<dbReference type="Proteomes" id="UP000054636">
    <property type="component" value="Unassembled WGS sequence"/>
</dbReference>
<reference evidence="2 3" key="1">
    <citation type="submission" date="2015-11" db="EMBL/GenBank/DDBJ databases">
        <title>Genomes and virulence difference between two physiological races of Phytophthora nicotianae.</title>
        <authorList>
            <person name="Liu H."/>
            <person name="Ma X."/>
            <person name="Yu H."/>
            <person name="Fang D."/>
            <person name="Li Y."/>
            <person name="Wang X."/>
            <person name="Wang W."/>
            <person name="Dong Y."/>
            <person name="Xiao B."/>
        </authorList>
    </citation>
    <scope>NUCLEOTIDE SEQUENCE [LARGE SCALE GENOMIC DNA]</scope>
    <source>
        <strain evidence="3">race 1</strain>
    </source>
</reference>
<sequence length="273" mass="30619">MPPATAFLAVLALLQASEAAVPTYLQTAYWENSDCSGTPFYINIIPEANCEQTSVMYTCLPYIFDGSQYYRATTCVADTHKWIKSYNMSRFLAMEQFSAGCDEYLEGNVLLANDSCVKIMNSTSYRSGIANPLSESQAPVGSIDADVEAGKLIQEVARTRDACLLLAGRRCYREYPIDWSQRQLEKVGLEVTNSIRLTNVYGRSAITRQLEVGRRHIPLLKDSVLANNMHQALDRVDERLEKEFGSGALPKEEQRRIRFGFDYVIAARKPAQA</sequence>
<protein>
    <submittedName>
        <fullName evidence="2">Uncharacterized protein</fullName>
    </submittedName>
</protein>
<dbReference type="AlphaFoldDB" id="A0A0W8DEC0"/>
<dbReference type="EMBL" id="LNFP01000279">
    <property type="protein sequence ID" value="KUF94717.1"/>
    <property type="molecule type" value="Genomic_DNA"/>
</dbReference>
<evidence type="ECO:0000256" key="1">
    <source>
        <dbReference type="SAM" id="SignalP"/>
    </source>
</evidence>
<feature type="signal peptide" evidence="1">
    <location>
        <begin position="1"/>
        <end position="19"/>
    </location>
</feature>
<evidence type="ECO:0000313" key="3">
    <source>
        <dbReference type="Proteomes" id="UP000054636"/>
    </source>
</evidence>
<gene>
    <name evidence="2" type="ORF">AM588_10009163</name>
</gene>
<feature type="chain" id="PRO_5006941626" evidence="1">
    <location>
        <begin position="20"/>
        <end position="273"/>
    </location>
</feature>
<name>A0A0W8DEC0_PHYNI</name>
<accession>A0A0W8DEC0</accession>
<evidence type="ECO:0000313" key="2">
    <source>
        <dbReference type="EMBL" id="KUF94717.1"/>
    </source>
</evidence>
<keyword evidence="1" id="KW-0732">Signal</keyword>